<keyword evidence="2" id="KW-0812">Transmembrane</keyword>
<proteinExistence type="predicted"/>
<dbReference type="EMBL" id="JAULSN010000009">
    <property type="protein sequence ID" value="KAK3364920.1"/>
    <property type="molecule type" value="Genomic_DNA"/>
</dbReference>
<dbReference type="Gene3D" id="3.50.50.60">
    <property type="entry name" value="FAD/NAD(P)-binding domain"/>
    <property type="match status" value="1"/>
</dbReference>
<dbReference type="Proteomes" id="UP001287356">
    <property type="component" value="Unassembled WGS sequence"/>
</dbReference>
<gene>
    <name evidence="3" type="ORF">B0T24DRAFT_723928</name>
</gene>
<dbReference type="AlphaFoldDB" id="A0AAE0MZR0"/>
<evidence type="ECO:0000256" key="1">
    <source>
        <dbReference type="SAM" id="MobiDB-lite"/>
    </source>
</evidence>
<keyword evidence="2" id="KW-1133">Transmembrane helix</keyword>
<protein>
    <submittedName>
        <fullName evidence="3">Uncharacterized protein</fullName>
    </submittedName>
</protein>
<organism evidence="3 4">
    <name type="scientific">Lasiosphaeria ovina</name>
    <dbReference type="NCBI Taxonomy" id="92902"/>
    <lineage>
        <taxon>Eukaryota</taxon>
        <taxon>Fungi</taxon>
        <taxon>Dikarya</taxon>
        <taxon>Ascomycota</taxon>
        <taxon>Pezizomycotina</taxon>
        <taxon>Sordariomycetes</taxon>
        <taxon>Sordariomycetidae</taxon>
        <taxon>Sordariales</taxon>
        <taxon>Lasiosphaeriaceae</taxon>
        <taxon>Lasiosphaeria</taxon>
    </lineage>
</organism>
<dbReference type="SUPFAM" id="SSF51905">
    <property type="entry name" value="FAD/NAD(P)-binding domain"/>
    <property type="match status" value="1"/>
</dbReference>
<name>A0AAE0MZR0_9PEZI</name>
<reference evidence="3" key="2">
    <citation type="submission" date="2023-06" db="EMBL/GenBank/DDBJ databases">
        <authorList>
            <consortium name="Lawrence Berkeley National Laboratory"/>
            <person name="Haridas S."/>
            <person name="Hensen N."/>
            <person name="Bonometti L."/>
            <person name="Westerberg I."/>
            <person name="Brannstrom I.O."/>
            <person name="Guillou S."/>
            <person name="Cros-Aarteil S."/>
            <person name="Calhoun S."/>
            <person name="Kuo A."/>
            <person name="Mondo S."/>
            <person name="Pangilinan J."/>
            <person name="Riley R."/>
            <person name="Labutti K."/>
            <person name="Andreopoulos B."/>
            <person name="Lipzen A."/>
            <person name="Chen C."/>
            <person name="Yanf M."/>
            <person name="Daum C."/>
            <person name="Ng V."/>
            <person name="Clum A."/>
            <person name="Steindorff A."/>
            <person name="Ohm R."/>
            <person name="Martin F."/>
            <person name="Silar P."/>
            <person name="Natvig D."/>
            <person name="Lalanne C."/>
            <person name="Gautier V."/>
            <person name="Ament-Velasquez S.L."/>
            <person name="Kruys A."/>
            <person name="Hutchinson M.I."/>
            <person name="Powell A.J."/>
            <person name="Barry K."/>
            <person name="Miller A.N."/>
            <person name="Grigoriev I.V."/>
            <person name="Debuchy R."/>
            <person name="Gladieux P."/>
            <person name="Thoren M.H."/>
            <person name="Johannesson H."/>
        </authorList>
    </citation>
    <scope>NUCLEOTIDE SEQUENCE</scope>
    <source>
        <strain evidence="3">CBS 958.72</strain>
    </source>
</reference>
<accession>A0AAE0MZR0</accession>
<keyword evidence="4" id="KW-1185">Reference proteome</keyword>
<feature type="compositionally biased region" description="Polar residues" evidence="1">
    <location>
        <begin position="1"/>
        <end position="11"/>
    </location>
</feature>
<dbReference type="InterPro" id="IPR036188">
    <property type="entry name" value="FAD/NAD-bd_sf"/>
</dbReference>
<comment type="caution">
    <text evidence="3">The sequence shown here is derived from an EMBL/GenBank/DDBJ whole genome shotgun (WGS) entry which is preliminary data.</text>
</comment>
<feature type="region of interest" description="Disordered" evidence="1">
    <location>
        <begin position="1"/>
        <end position="23"/>
    </location>
</feature>
<evidence type="ECO:0000313" key="4">
    <source>
        <dbReference type="Proteomes" id="UP001287356"/>
    </source>
</evidence>
<reference evidence="3" key="1">
    <citation type="journal article" date="2023" name="Mol. Phylogenet. Evol.">
        <title>Genome-scale phylogeny and comparative genomics of the fungal order Sordariales.</title>
        <authorList>
            <person name="Hensen N."/>
            <person name="Bonometti L."/>
            <person name="Westerberg I."/>
            <person name="Brannstrom I.O."/>
            <person name="Guillou S."/>
            <person name="Cros-Aarteil S."/>
            <person name="Calhoun S."/>
            <person name="Haridas S."/>
            <person name="Kuo A."/>
            <person name="Mondo S."/>
            <person name="Pangilinan J."/>
            <person name="Riley R."/>
            <person name="LaButti K."/>
            <person name="Andreopoulos B."/>
            <person name="Lipzen A."/>
            <person name="Chen C."/>
            <person name="Yan M."/>
            <person name="Daum C."/>
            <person name="Ng V."/>
            <person name="Clum A."/>
            <person name="Steindorff A."/>
            <person name="Ohm R.A."/>
            <person name="Martin F."/>
            <person name="Silar P."/>
            <person name="Natvig D.O."/>
            <person name="Lalanne C."/>
            <person name="Gautier V."/>
            <person name="Ament-Velasquez S.L."/>
            <person name="Kruys A."/>
            <person name="Hutchinson M.I."/>
            <person name="Powell A.J."/>
            <person name="Barry K."/>
            <person name="Miller A.N."/>
            <person name="Grigoriev I.V."/>
            <person name="Debuchy R."/>
            <person name="Gladieux P."/>
            <person name="Hiltunen Thoren M."/>
            <person name="Johannesson H."/>
        </authorList>
    </citation>
    <scope>NUCLEOTIDE SEQUENCE</scope>
    <source>
        <strain evidence="3">CBS 958.72</strain>
    </source>
</reference>
<sequence>MGSRETCSAHSSDFPGAEDYGPNKARTVGSTKKAIVVGACNSSHDICQDYYEHGYDVTIVQRSSTCVVTSEAALKFLVGSLYSEGNGLPIEDSDLATISHIHTHERTHDITPDLFSADDLLVNAINVTWTIGGATRTGAQPPGDVPQGLGNVAHGVFEGFETLAGPNWTTIVLAVVGIVGLVIAVRGWRTCLFGHKEEGGRRSRGLLRLLLGWLRRLVGWVTGFLVTQDGADTANAGPREFRLGRN</sequence>
<evidence type="ECO:0000313" key="3">
    <source>
        <dbReference type="EMBL" id="KAK3364920.1"/>
    </source>
</evidence>
<keyword evidence="2" id="KW-0472">Membrane</keyword>
<evidence type="ECO:0000256" key="2">
    <source>
        <dbReference type="SAM" id="Phobius"/>
    </source>
</evidence>
<feature type="transmembrane region" description="Helical" evidence="2">
    <location>
        <begin position="168"/>
        <end position="185"/>
    </location>
</feature>